<dbReference type="GO" id="GO:0006897">
    <property type="term" value="P:endocytosis"/>
    <property type="evidence" value="ECO:0007669"/>
    <property type="project" value="TreeGrafter"/>
</dbReference>
<evidence type="ECO:0000313" key="4">
    <source>
        <dbReference type="EMBL" id="PIA13941.1"/>
    </source>
</evidence>
<dbReference type="InterPro" id="IPR037239">
    <property type="entry name" value="OSBP_sf"/>
</dbReference>
<organism evidence="4 5">
    <name type="scientific">Coemansia reversa (strain ATCC 12441 / NRRL 1564)</name>
    <dbReference type="NCBI Taxonomy" id="763665"/>
    <lineage>
        <taxon>Eukaryota</taxon>
        <taxon>Fungi</taxon>
        <taxon>Fungi incertae sedis</taxon>
        <taxon>Zoopagomycota</taxon>
        <taxon>Kickxellomycotina</taxon>
        <taxon>Kickxellomycetes</taxon>
        <taxon>Kickxellales</taxon>
        <taxon>Kickxellaceae</taxon>
        <taxon>Coemansia</taxon>
    </lineage>
</organism>
<dbReference type="GO" id="GO:0005886">
    <property type="term" value="C:plasma membrane"/>
    <property type="evidence" value="ECO:0007669"/>
    <property type="project" value="TreeGrafter"/>
</dbReference>
<dbReference type="EMBL" id="KZ303524">
    <property type="protein sequence ID" value="PIA13941.1"/>
    <property type="molecule type" value="Genomic_DNA"/>
</dbReference>
<dbReference type="OrthoDB" id="1854502at2759"/>
<dbReference type="GO" id="GO:0097038">
    <property type="term" value="C:perinuclear endoplasmic reticulum"/>
    <property type="evidence" value="ECO:0007669"/>
    <property type="project" value="TreeGrafter"/>
</dbReference>
<feature type="coiled-coil region" evidence="3">
    <location>
        <begin position="375"/>
        <end position="405"/>
    </location>
</feature>
<dbReference type="Proteomes" id="UP000242474">
    <property type="component" value="Unassembled WGS sequence"/>
</dbReference>
<evidence type="ECO:0000313" key="5">
    <source>
        <dbReference type="Proteomes" id="UP000242474"/>
    </source>
</evidence>
<dbReference type="GO" id="GO:0032541">
    <property type="term" value="C:cortical endoplasmic reticulum"/>
    <property type="evidence" value="ECO:0007669"/>
    <property type="project" value="TreeGrafter"/>
</dbReference>
<protein>
    <submittedName>
        <fullName evidence="4">Oxysterol-binding protein</fullName>
    </submittedName>
</protein>
<keyword evidence="5" id="KW-1185">Reference proteome</keyword>
<dbReference type="STRING" id="763665.A0A2G5B4M4"/>
<dbReference type="InterPro" id="IPR018494">
    <property type="entry name" value="Oxysterol-bd_CS"/>
</dbReference>
<dbReference type="SUPFAM" id="SSF144000">
    <property type="entry name" value="Oxysterol-binding protein-like"/>
    <property type="match status" value="1"/>
</dbReference>
<dbReference type="GO" id="GO:0034727">
    <property type="term" value="P:piecemeal microautophagy of the nucleus"/>
    <property type="evidence" value="ECO:0007669"/>
    <property type="project" value="TreeGrafter"/>
</dbReference>
<sequence>MRRDLVRDPDFIEALAQNKLRGSTTSASARSGTAAAAAAADEVTKDVASGLDGRLVATIERVREQLDGFESRITLPAEAGEVNVSLLSILRKNVGKDLSNIAMPLTMNEPLNALQTLCEELTYSVLLQRANEMDDSLDRLMHVAAFAISALSLKKSRVERKPFNPLLGETYELVDPRSEFRFIAEKVSHHPPVMACHADAPGFRLWQDSSGRSRFWGKSIELVQTSHMHIELPRHADHFTYAKPSALVRGLLAGSRTIDFTGEITILNRSTGDRCVVLFKEGGIFSPSNDAVECRLFRAGSDHAERVLRGSWSAELLYERSPARSDVLWAAAALPPDAARFYFFSYFAMRLNELPPPPLRGELPLTDTRFRPDQRAYEEGRLEEAEELKTRLEDAQRVRNRERAAAGTSWVPLWFELREDSDSQSGHAWAYKGGYWEARARHAFPPSLPLWDDPNNSGSLIGLSN</sequence>
<dbReference type="GO" id="GO:0120009">
    <property type="term" value="P:intermembrane lipid transfer"/>
    <property type="evidence" value="ECO:0007669"/>
    <property type="project" value="UniProtKB-ARBA"/>
</dbReference>
<dbReference type="InterPro" id="IPR000648">
    <property type="entry name" value="Oxysterol-bd"/>
</dbReference>
<evidence type="ECO:0000256" key="2">
    <source>
        <dbReference type="RuleBase" id="RU003844"/>
    </source>
</evidence>
<dbReference type="PANTHER" id="PTHR10972">
    <property type="entry name" value="OXYSTEROL-BINDING PROTEIN-RELATED"/>
    <property type="match status" value="1"/>
</dbReference>
<dbReference type="GO" id="GO:0032934">
    <property type="term" value="F:sterol binding"/>
    <property type="evidence" value="ECO:0007669"/>
    <property type="project" value="TreeGrafter"/>
</dbReference>
<comment type="similarity">
    <text evidence="1 2">Belongs to the OSBP family.</text>
</comment>
<evidence type="ECO:0000256" key="1">
    <source>
        <dbReference type="ARBA" id="ARBA00008842"/>
    </source>
</evidence>
<gene>
    <name evidence="4" type="ORF">COEREDRAFT_47869</name>
</gene>
<dbReference type="Pfam" id="PF01237">
    <property type="entry name" value="Oxysterol_BP"/>
    <property type="match status" value="1"/>
</dbReference>
<dbReference type="Gene3D" id="2.40.160.120">
    <property type="match status" value="1"/>
</dbReference>
<dbReference type="GO" id="GO:0006887">
    <property type="term" value="P:exocytosis"/>
    <property type="evidence" value="ECO:0007669"/>
    <property type="project" value="TreeGrafter"/>
</dbReference>
<accession>A0A2G5B4M4</accession>
<dbReference type="Gene3D" id="3.30.70.3490">
    <property type="match status" value="1"/>
</dbReference>
<dbReference type="PANTHER" id="PTHR10972:SF203">
    <property type="entry name" value="OXYSTEROL-BINDING PROTEIN HOMOLOG 3"/>
    <property type="match status" value="1"/>
</dbReference>
<proteinExistence type="inferred from homology"/>
<name>A0A2G5B4M4_COERN</name>
<keyword evidence="3" id="KW-0175">Coiled coil</keyword>
<dbReference type="GO" id="GO:0005829">
    <property type="term" value="C:cytosol"/>
    <property type="evidence" value="ECO:0007669"/>
    <property type="project" value="TreeGrafter"/>
</dbReference>
<reference evidence="4 5" key="1">
    <citation type="journal article" date="2015" name="Genome Biol. Evol.">
        <title>Phylogenomic analyses indicate that early fungi evolved digesting cell walls of algal ancestors of land plants.</title>
        <authorList>
            <person name="Chang Y."/>
            <person name="Wang S."/>
            <person name="Sekimoto S."/>
            <person name="Aerts A.L."/>
            <person name="Choi C."/>
            <person name="Clum A."/>
            <person name="LaButti K.M."/>
            <person name="Lindquist E.A."/>
            <person name="Yee Ngan C."/>
            <person name="Ohm R.A."/>
            <person name="Salamov A.A."/>
            <person name="Grigoriev I.V."/>
            <person name="Spatafora J.W."/>
            <person name="Berbee M.L."/>
        </authorList>
    </citation>
    <scope>NUCLEOTIDE SEQUENCE [LARGE SCALE GENOMIC DNA]</scope>
    <source>
        <strain evidence="4 5">NRRL 1564</strain>
    </source>
</reference>
<dbReference type="FunFam" id="2.40.160.120:FF:000001">
    <property type="entry name" value="Oxysterol-binding protein"/>
    <property type="match status" value="1"/>
</dbReference>
<dbReference type="AlphaFoldDB" id="A0A2G5B4M4"/>
<dbReference type="GO" id="GO:0030011">
    <property type="term" value="P:maintenance of cell polarity"/>
    <property type="evidence" value="ECO:0007669"/>
    <property type="project" value="TreeGrafter"/>
</dbReference>
<dbReference type="PROSITE" id="PS01013">
    <property type="entry name" value="OSBP"/>
    <property type="match status" value="1"/>
</dbReference>
<evidence type="ECO:0000256" key="3">
    <source>
        <dbReference type="SAM" id="Coils"/>
    </source>
</evidence>
<dbReference type="GO" id="GO:0035621">
    <property type="term" value="P:ER to Golgi ceramide transport"/>
    <property type="evidence" value="ECO:0007669"/>
    <property type="project" value="TreeGrafter"/>
</dbReference>